<dbReference type="HOGENOM" id="CLU_092792_1_0_11"/>
<dbReference type="EMBL" id="CP001966">
    <property type="protein sequence ID" value="ADG77488.1"/>
    <property type="molecule type" value="Genomic_DNA"/>
</dbReference>
<dbReference type="PROSITE" id="PS50977">
    <property type="entry name" value="HTH_TETR_2"/>
    <property type="match status" value="1"/>
</dbReference>
<dbReference type="InterPro" id="IPR041483">
    <property type="entry name" value="TetR_C_34"/>
</dbReference>
<dbReference type="GO" id="GO:0003677">
    <property type="term" value="F:DNA binding"/>
    <property type="evidence" value="ECO:0007669"/>
    <property type="project" value="UniProtKB-UniRule"/>
</dbReference>
<dbReference type="KEGG" id="tpr:Tpau_0853"/>
<name>D5UUB7_TSUPD</name>
<dbReference type="eggNOG" id="COG1309">
    <property type="taxonomic scope" value="Bacteria"/>
</dbReference>
<evidence type="ECO:0000313" key="5">
    <source>
        <dbReference type="Proteomes" id="UP000001213"/>
    </source>
</evidence>
<organism evidence="4 5">
    <name type="scientific">Tsukamurella paurometabola (strain ATCC 8368 / DSM 20162 / CCUG 35730 / CIP 100753 / JCM 10117 / KCTC 9821 / NBRC 16120 / NCIMB 702349 / NCTC 13040)</name>
    <name type="common">Corynebacterium paurometabolum</name>
    <dbReference type="NCBI Taxonomy" id="521096"/>
    <lineage>
        <taxon>Bacteria</taxon>
        <taxon>Bacillati</taxon>
        <taxon>Actinomycetota</taxon>
        <taxon>Actinomycetes</taxon>
        <taxon>Mycobacteriales</taxon>
        <taxon>Tsukamurellaceae</taxon>
        <taxon>Tsukamurella</taxon>
    </lineage>
</organism>
<evidence type="ECO:0000256" key="1">
    <source>
        <dbReference type="ARBA" id="ARBA00023125"/>
    </source>
</evidence>
<evidence type="ECO:0000259" key="3">
    <source>
        <dbReference type="PROSITE" id="PS50977"/>
    </source>
</evidence>
<dbReference type="Gene3D" id="1.10.357.10">
    <property type="entry name" value="Tetracycline Repressor, domain 2"/>
    <property type="match status" value="1"/>
</dbReference>
<keyword evidence="5" id="KW-1185">Reference proteome</keyword>
<dbReference type="Pfam" id="PF17929">
    <property type="entry name" value="TetR_C_34"/>
    <property type="match status" value="1"/>
</dbReference>
<dbReference type="AlphaFoldDB" id="D5UUB7"/>
<proteinExistence type="predicted"/>
<accession>D5UUB7</accession>
<dbReference type="InterPro" id="IPR009057">
    <property type="entry name" value="Homeodomain-like_sf"/>
</dbReference>
<reference evidence="4 5" key="2">
    <citation type="journal article" date="2011" name="Stand. Genomic Sci.">
        <title>Complete genome sequence of Tsukamurella paurometabola type strain (no. 33).</title>
        <authorList>
            <person name="Munk A.C."/>
            <person name="Lapidus A."/>
            <person name="Lucas S."/>
            <person name="Nolan M."/>
            <person name="Tice H."/>
            <person name="Cheng J.F."/>
            <person name="Del Rio T.G."/>
            <person name="Goodwin L."/>
            <person name="Pitluck S."/>
            <person name="Liolios K."/>
            <person name="Huntemann M."/>
            <person name="Ivanova N."/>
            <person name="Mavromatis K."/>
            <person name="Mikhailova N."/>
            <person name="Pati A."/>
            <person name="Chen A."/>
            <person name="Palaniappan K."/>
            <person name="Tapia R."/>
            <person name="Han C."/>
            <person name="Land M."/>
            <person name="Hauser L."/>
            <person name="Chang Y.J."/>
            <person name="Jeffries C.D."/>
            <person name="Brettin T."/>
            <person name="Yasawong M."/>
            <person name="Brambilla E.M."/>
            <person name="Rohde M."/>
            <person name="Sikorski J."/>
            <person name="Goker M."/>
            <person name="Detter J.C."/>
            <person name="Woyke T."/>
            <person name="Bristow J."/>
            <person name="Eisen J.A."/>
            <person name="Markowitz V."/>
            <person name="Hugenholtz P."/>
            <person name="Kyrpides N.C."/>
            <person name="Klenk H.P."/>
        </authorList>
    </citation>
    <scope>NUCLEOTIDE SEQUENCE [LARGE SCALE GENOMIC DNA]</scope>
    <source>
        <strain evidence="5">ATCC 8368 / DSM 20162 / CCUG 35730 / CIP 100753 / JCM 10117 / KCTC 9821 / NBRC 16120 / NCIMB 702349 / NCTC 13040</strain>
    </source>
</reference>
<dbReference type="RefSeq" id="WP_013125529.1">
    <property type="nucleotide sequence ID" value="NC_014158.1"/>
</dbReference>
<feature type="DNA-binding region" description="H-T-H motif" evidence="2">
    <location>
        <begin position="36"/>
        <end position="55"/>
    </location>
</feature>
<evidence type="ECO:0000256" key="2">
    <source>
        <dbReference type="PROSITE-ProRule" id="PRU00335"/>
    </source>
</evidence>
<evidence type="ECO:0000313" key="4">
    <source>
        <dbReference type="EMBL" id="ADG77488.1"/>
    </source>
</evidence>
<dbReference type="SUPFAM" id="SSF46689">
    <property type="entry name" value="Homeodomain-like"/>
    <property type="match status" value="1"/>
</dbReference>
<gene>
    <name evidence="4" type="ordered locus">Tpau_0853</name>
</gene>
<protein>
    <submittedName>
        <fullName evidence="4">Regulatory protein TetR</fullName>
    </submittedName>
</protein>
<dbReference type="STRING" id="521096.Tpau_0853"/>
<sequence length="223" mass="23429">MSFQRARSEEQRLQRRESILAAADAMLAEMPVAEITLTGLSRRVGLAKSNVLRYFESREDVLLELLVRSARDWVAELGAAAAAAIDPAAPVDDRVDRIAALFAGSAADHPGLLDLLSAQAGVLEQNVSAEAVLRFKRAVLTVMTDLATVLRTAIPELGDGALALCAMAVSIAGALYAQARQSEACAAAYRADPALAVFRTDLVPALTGAFATLISGALARAGR</sequence>
<dbReference type="InterPro" id="IPR001647">
    <property type="entry name" value="HTH_TetR"/>
</dbReference>
<keyword evidence="1 2" id="KW-0238">DNA-binding</keyword>
<dbReference type="Proteomes" id="UP000001213">
    <property type="component" value="Chromosome"/>
</dbReference>
<feature type="domain" description="HTH tetR-type" evidence="3">
    <location>
        <begin position="13"/>
        <end position="73"/>
    </location>
</feature>
<reference evidence="5" key="1">
    <citation type="submission" date="2010-03" db="EMBL/GenBank/DDBJ databases">
        <title>The complete chromosome of Tsukamurella paurometabola DSM 20162.</title>
        <authorList>
            <consortium name="US DOE Joint Genome Institute (JGI-PGF)"/>
            <person name="Lucas S."/>
            <person name="Copeland A."/>
            <person name="Lapidus A."/>
            <person name="Glavina del Rio T."/>
            <person name="Dalin E."/>
            <person name="Tice H."/>
            <person name="Bruce D."/>
            <person name="Goodwin L."/>
            <person name="Pitluck S."/>
            <person name="Kyrpides N."/>
            <person name="Mavromatis K."/>
            <person name="Ivanova N."/>
            <person name="Mikhailova N."/>
            <person name="Munk A.C."/>
            <person name="Brettin T."/>
            <person name="Detter J.C."/>
            <person name="Tapia R."/>
            <person name="Han C."/>
            <person name="Larimer F."/>
            <person name="Land M."/>
            <person name="Hauser L."/>
            <person name="Markowitz V."/>
            <person name="Cheng J.-F."/>
            <person name="Hugenholtz P."/>
            <person name="Woyke T."/>
            <person name="Wu D."/>
            <person name="Jando M."/>
            <person name="Brambilla E."/>
            <person name="Klenk H.-P."/>
            <person name="Eisen J.A."/>
        </authorList>
    </citation>
    <scope>NUCLEOTIDE SEQUENCE [LARGE SCALE GENOMIC DNA]</scope>
    <source>
        <strain evidence="5">ATCC 8368 / DSM 20162 / CCUG 35730 / CIP 100753 / JCM 10117 / KCTC 9821 / NBRC 16120 / NCIMB 702349 / NCTC 13040</strain>
    </source>
</reference>